<proteinExistence type="predicted"/>
<dbReference type="EMBL" id="WJQU01000002">
    <property type="protein sequence ID" value="KAJ6641676.1"/>
    <property type="molecule type" value="Genomic_DNA"/>
</dbReference>
<sequence>MKTDLSKRASVDIRASSSNRYVLVNEAPDPNDNMEPTLISPKKTPVLIGNVQPMEWNLVSPVIHTITFVDNFYALLKDNFLVAILLSILPHHKLLDRNNKHVLDCLGTERRICLVFVQ</sequence>
<protein>
    <submittedName>
        <fullName evidence="1">Uncharacterized protein</fullName>
    </submittedName>
</protein>
<accession>A0A9Q0N2N4</accession>
<evidence type="ECO:0000313" key="1">
    <source>
        <dbReference type="EMBL" id="KAJ6641676.1"/>
    </source>
</evidence>
<gene>
    <name evidence="1" type="ORF">Bhyg_06616</name>
</gene>
<dbReference type="Proteomes" id="UP001151699">
    <property type="component" value="Chromosome B"/>
</dbReference>
<dbReference type="AlphaFoldDB" id="A0A9Q0N2N4"/>
<organism evidence="1 2">
    <name type="scientific">Pseudolycoriella hygida</name>
    <dbReference type="NCBI Taxonomy" id="35572"/>
    <lineage>
        <taxon>Eukaryota</taxon>
        <taxon>Metazoa</taxon>
        <taxon>Ecdysozoa</taxon>
        <taxon>Arthropoda</taxon>
        <taxon>Hexapoda</taxon>
        <taxon>Insecta</taxon>
        <taxon>Pterygota</taxon>
        <taxon>Neoptera</taxon>
        <taxon>Endopterygota</taxon>
        <taxon>Diptera</taxon>
        <taxon>Nematocera</taxon>
        <taxon>Sciaroidea</taxon>
        <taxon>Sciaridae</taxon>
        <taxon>Pseudolycoriella</taxon>
    </lineage>
</organism>
<evidence type="ECO:0000313" key="2">
    <source>
        <dbReference type="Proteomes" id="UP001151699"/>
    </source>
</evidence>
<comment type="caution">
    <text evidence="1">The sequence shown here is derived from an EMBL/GenBank/DDBJ whole genome shotgun (WGS) entry which is preliminary data.</text>
</comment>
<reference evidence="1" key="1">
    <citation type="submission" date="2022-07" db="EMBL/GenBank/DDBJ databases">
        <authorList>
            <person name="Trinca V."/>
            <person name="Uliana J.V.C."/>
            <person name="Torres T.T."/>
            <person name="Ward R.J."/>
            <person name="Monesi N."/>
        </authorList>
    </citation>
    <scope>NUCLEOTIDE SEQUENCE</scope>
    <source>
        <strain evidence="1">HSMRA1968</strain>
        <tissue evidence="1">Whole embryos</tissue>
    </source>
</reference>
<name>A0A9Q0N2N4_9DIPT</name>
<keyword evidence="2" id="KW-1185">Reference proteome</keyword>